<dbReference type="EMBL" id="BAABGY010000001">
    <property type="protein sequence ID" value="GAA4317948.1"/>
    <property type="molecule type" value="Genomic_DNA"/>
</dbReference>
<organism evidence="2 3">
    <name type="scientific">Flaviaesturariibacter amylovorans</name>
    <dbReference type="NCBI Taxonomy" id="1084520"/>
    <lineage>
        <taxon>Bacteria</taxon>
        <taxon>Pseudomonadati</taxon>
        <taxon>Bacteroidota</taxon>
        <taxon>Chitinophagia</taxon>
        <taxon>Chitinophagales</taxon>
        <taxon>Chitinophagaceae</taxon>
        <taxon>Flaviaestuariibacter</taxon>
    </lineage>
</organism>
<gene>
    <name evidence="2" type="ORF">GCM10023184_01850</name>
</gene>
<proteinExistence type="predicted"/>
<evidence type="ECO:0000259" key="1">
    <source>
        <dbReference type="Pfam" id="PF20009"/>
    </source>
</evidence>
<dbReference type="Pfam" id="PF20009">
    <property type="entry name" value="GEVED"/>
    <property type="match status" value="1"/>
</dbReference>
<evidence type="ECO:0000313" key="3">
    <source>
        <dbReference type="Proteomes" id="UP001501725"/>
    </source>
</evidence>
<reference evidence="3" key="1">
    <citation type="journal article" date="2019" name="Int. J. Syst. Evol. Microbiol.">
        <title>The Global Catalogue of Microorganisms (GCM) 10K type strain sequencing project: providing services to taxonomists for standard genome sequencing and annotation.</title>
        <authorList>
            <consortium name="The Broad Institute Genomics Platform"/>
            <consortium name="The Broad Institute Genome Sequencing Center for Infectious Disease"/>
            <person name="Wu L."/>
            <person name="Ma J."/>
        </authorList>
    </citation>
    <scope>NUCLEOTIDE SEQUENCE [LARGE SCALE GENOMIC DNA]</scope>
    <source>
        <strain evidence="3">JCM 17919</strain>
    </source>
</reference>
<comment type="caution">
    <text evidence="2">The sequence shown here is derived from an EMBL/GenBank/DDBJ whole genome shotgun (WGS) entry which is preliminary data.</text>
</comment>
<feature type="domain" description="GEVED" evidence="1">
    <location>
        <begin position="566"/>
        <end position="647"/>
    </location>
</feature>
<sequence>MVISLPAVAQCPSGYTSAQLNWDAMDFLKTGGGYATYVTAGMAKTQNFAFGTGKINIDHTYTGTNNGGISTAHTGELGANGTGADVLFLGNGTITITFSNAVRNTRFAIADIDRSQRVSIQAYNGLLPVNVALSTLSTSILTVTANNTALARVDANTTVLANNVTTGTVNVSITAEITSIVLTVSNTGTVTSGSTSGQENGGFFLSDISACTNTPAFTTNYYQVAKPFTGQPGYVLMSANNMVYQVDVATGNAKFIFADASNNNINSMGYDPVNRILYYTYSLTSSPSTDKKVMKYDFNTGTISTFIPDVNTLGIPTYQIGIESGAASFYDGALYLGIEGYVPNTTSVAGRKSIVWRIPISSTGVIGDVVQAYGIPSDQTGTGQIHDWGDIGVNNGVIYDFDVSQNGSNVLHYNMQTGGLTSYNPTFTVNQTGIDYNGQIYNVGTTVSPYTGTTSVNTAAVRTIVGNPAFPASVSIGDASEAFRPKADFGDAPASYDPDPNAPAVHEVTATLRLGAATTDEWDKITSALGDGDADDGLPTPTIVMNNSNFLTNVNVYNNTGAPATVAAWVDFNSNGIFEAGEGATATVPSSASVQAVDLFWASPSNNLLPYSYTFMRIRVTSAANNLTTAKATGFFADGEVEDYRVQVNAYSLPSDLLRFDAQKAPQRRGRISWDVADEVPGSVYTLQRSTDGRTWTELQRQAVAAPRSLGKYTYTDMRPEPGVNHYRLRIARPGGQAQQSTVRRLQFDSEARITLAPNPAAGATQLLAAIPKAASGTLTLYAASGALVHAQVLRLPGGNSATPVALPTTLTAGTYLVEIRIGDLRYTDRLQIRK</sequence>
<evidence type="ECO:0000313" key="2">
    <source>
        <dbReference type="EMBL" id="GAA4317948.1"/>
    </source>
</evidence>
<dbReference type="InterPro" id="IPR045474">
    <property type="entry name" value="GEVED"/>
</dbReference>
<dbReference type="Proteomes" id="UP001501725">
    <property type="component" value="Unassembled WGS sequence"/>
</dbReference>
<name>A0ABP8G5N6_9BACT</name>
<keyword evidence="3" id="KW-1185">Reference proteome</keyword>
<dbReference type="SUPFAM" id="SSF75011">
    <property type="entry name" value="3-carboxy-cis,cis-mucoante lactonizing enzyme"/>
    <property type="match status" value="1"/>
</dbReference>
<protein>
    <recommendedName>
        <fullName evidence="1">GEVED domain-containing protein</fullName>
    </recommendedName>
</protein>
<accession>A0ABP8G5N6</accession>